<evidence type="ECO:0000256" key="2">
    <source>
        <dbReference type="ARBA" id="ARBA00022475"/>
    </source>
</evidence>
<evidence type="ECO:0000256" key="1">
    <source>
        <dbReference type="ARBA" id="ARBA00004141"/>
    </source>
</evidence>
<evidence type="ECO:0000313" key="7">
    <source>
        <dbReference type="EMBL" id="MBS5333566.1"/>
    </source>
</evidence>
<dbReference type="EMBL" id="JAGZGG010000047">
    <property type="protein sequence ID" value="MBS5333566.1"/>
    <property type="molecule type" value="Genomic_DNA"/>
</dbReference>
<dbReference type="InterPro" id="IPR003339">
    <property type="entry name" value="ABC/ECF_trnsptr_transmembrane"/>
</dbReference>
<evidence type="ECO:0000313" key="8">
    <source>
        <dbReference type="Proteomes" id="UP000759273"/>
    </source>
</evidence>
<evidence type="ECO:0000256" key="4">
    <source>
        <dbReference type="ARBA" id="ARBA00022989"/>
    </source>
</evidence>
<accession>A0A943DBY2</accession>
<name>A0A943DBY2_9FIRM</name>
<dbReference type="PANTHER" id="PTHR34857:SF2">
    <property type="entry name" value="SLL0384 PROTEIN"/>
    <property type="match status" value="1"/>
</dbReference>
<sequence length="231" mass="25149">MTFRMDPRAKLYLLLLANLLLLFHVGTAAEAATTALCLLLFFLSSKIGMGLRLSALYFGLLAVDIFVVPRAGEGVLLNLLSLVSVGVRMMLPCIITGAYAFSTTTIGELTAALRRMHVPESVIIPCAVVVRFFPTVGEDYRQIRAAMALRGIAEGRGALLLHPMQSLEYVLMPLLMNSNNVAQDLSAAALTKGIGLPGRHTCMTELRLTVWDFLYPALCTLPLVWKAVTLL</sequence>
<evidence type="ECO:0000256" key="6">
    <source>
        <dbReference type="SAM" id="Phobius"/>
    </source>
</evidence>
<keyword evidence="3 6" id="KW-0812">Transmembrane</keyword>
<organism evidence="7 8">
    <name type="scientific">Subdoligranulum variabile</name>
    <dbReference type="NCBI Taxonomy" id="214851"/>
    <lineage>
        <taxon>Bacteria</taxon>
        <taxon>Bacillati</taxon>
        <taxon>Bacillota</taxon>
        <taxon>Clostridia</taxon>
        <taxon>Eubacteriales</taxon>
        <taxon>Oscillospiraceae</taxon>
        <taxon>Subdoligranulum</taxon>
    </lineage>
</organism>
<protein>
    <submittedName>
        <fullName evidence="7">Energy-coupling factor transporter transmembrane protein EcfT</fullName>
    </submittedName>
</protein>
<feature type="transmembrane region" description="Helical" evidence="6">
    <location>
        <begin position="47"/>
        <end position="68"/>
    </location>
</feature>
<dbReference type="PANTHER" id="PTHR34857">
    <property type="entry name" value="SLL0384 PROTEIN"/>
    <property type="match status" value="1"/>
</dbReference>
<dbReference type="InterPro" id="IPR051611">
    <property type="entry name" value="ECF_transporter_component"/>
</dbReference>
<dbReference type="Proteomes" id="UP000759273">
    <property type="component" value="Unassembled WGS sequence"/>
</dbReference>
<dbReference type="GO" id="GO:0005886">
    <property type="term" value="C:plasma membrane"/>
    <property type="evidence" value="ECO:0007669"/>
    <property type="project" value="UniProtKB-ARBA"/>
</dbReference>
<evidence type="ECO:0000256" key="3">
    <source>
        <dbReference type="ARBA" id="ARBA00022692"/>
    </source>
</evidence>
<comment type="subcellular location">
    <subcellularLocation>
        <location evidence="1">Membrane</location>
        <topology evidence="1">Multi-pass membrane protein</topology>
    </subcellularLocation>
</comment>
<dbReference type="Pfam" id="PF02361">
    <property type="entry name" value="CbiQ"/>
    <property type="match status" value="1"/>
</dbReference>
<dbReference type="CDD" id="cd16914">
    <property type="entry name" value="EcfT"/>
    <property type="match status" value="1"/>
</dbReference>
<keyword evidence="5 6" id="KW-0472">Membrane</keyword>
<gene>
    <name evidence="7" type="ORF">KHY36_13700</name>
</gene>
<reference evidence="7" key="1">
    <citation type="submission" date="2021-02" db="EMBL/GenBank/DDBJ databases">
        <title>Infant gut strain persistence is associated with maternal origin, phylogeny, and functional potential including surface adhesion and iron acquisition.</title>
        <authorList>
            <person name="Lou Y.C."/>
        </authorList>
    </citation>
    <scope>NUCLEOTIDE SEQUENCE</scope>
    <source>
        <strain evidence="7">L3_101_000M1_dasL3_101_000M1_concoct_87</strain>
    </source>
</reference>
<feature type="transmembrane region" description="Helical" evidence="6">
    <location>
        <begin position="75"/>
        <end position="101"/>
    </location>
</feature>
<dbReference type="AlphaFoldDB" id="A0A943DBY2"/>
<comment type="caution">
    <text evidence="7">The sequence shown here is derived from an EMBL/GenBank/DDBJ whole genome shotgun (WGS) entry which is preliminary data.</text>
</comment>
<evidence type="ECO:0000256" key="5">
    <source>
        <dbReference type="ARBA" id="ARBA00023136"/>
    </source>
</evidence>
<proteinExistence type="predicted"/>
<keyword evidence="2" id="KW-1003">Cell membrane</keyword>
<keyword evidence="4 6" id="KW-1133">Transmembrane helix</keyword>